<evidence type="ECO:0000313" key="2">
    <source>
        <dbReference type="Proteomes" id="UP000076798"/>
    </source>
</evidence>
<gene>
    <name evidence="1" type="ORF">SISSUDRAFT_19338</name>
</gene>
<reference evidence="1 2" key="1">
    <citation type="journal article" date="2016" name="Mol. Biol. Evol.">
        <title>Comparative Genomics of Early-Diverging Mushroom-Forming Fungi Provides Insights into the Origins of Lignocellulose Decay Capabilities.</title>
        <authorList>
            <person name="Nagy L.G."/>
            <person name="Riley R."/>
            <person name="Tritt A."/>
            <person name="Adam C."/>
            <person name="Daum C."/>
            <person name="Floudas D."/>
            <person name="Sun H."/>
            <person name="Yadav J.S."/>
            <person name="Pangilinan J."/>
            <person name="Larsson K.H."/>
            <person name="Matsuura K."/>
            <person name="Barry K."/>
            <person name="Labutti K."/>
            <person name="Kuo R."/>
            <person name="Ohm R.A."/>
            <person name="Bhattacharya S.S."/>
            <person name="Shirouzu T."/>
            <person name="Yoshinaga Y."/>
            <person name="Martin F.M."/>
            <person name="Grigoriev I.V."/>
            <person name="Hibbett D.S."/>
        </authorList>
    </citation>
    <scope>NUCLEOTIDE SEQUENCE [LARGE SCALE GENOMIC DNA]</scope>
    <source>
        <strain evidence="1 2">HHB10207 ss-3</strain>
    </source>
</reference>
<name>A0A166J7T8_9AGAM</name>
<dbReference type="AlphaFoldDB" id="A0A166J7T8"/>
<dbReference type="EMBL" id="KV428004">
    <property type="protein sequence ID" value="KZT44462.1"/>
    <property type="molecule type" value="Genomic_DNA"/>
</dbReference>
<organism evidence="1 2">
    <name type="scientific">Sistotremastrum suecicum HHB10207 ss-3</name>
    <dbReference type="NCBI Taxonomy" id="1314776"/>
    <lineage>
        <taxon>Eukaryota</taxon>
        <taxon>Fungi</taxon>
        <taxon>Dikarya</taxon>
        <taxon>Basidiomycota</taxon>
        <taxon>Agaricomycotina</taxon>
        <taxon>Agaricomycetes</taxon>
        <taxon>Sistotremastrales</taxon>
        <taxon>Sistotremastraceae</taxon>
        <taxon>Sistotremastrum</taxon>
    </lineage>
</organism>
<proteinExistence type="predicted"/>
<evidence type="ECO:0000313" key="1">
    <source>
        <dbReference type="EMBL" id="KZT44462.1"/>
    </source>
</evidence>
<keyword evidence="2" id="KW-1185">Reference proteome</keyword>
<accession>A0A166J7T8</accession>
<sequence length="176" mass="19674">MTVAHPLITSTNQGGRSNKVHQRTLAWLHSLYGTQGKKKKWDVPGREQGGNTSWESILRKQPLPVDSGLEFQLQFCSDNAQRDPAPFVRRLYDVPAQVLLPFRTRVAARESLWGRCLERRAATAEKDVEGLCEHDKASWSSSRCKLIVSRDPDSALIESLAVLNVIHSAIGTRTLS</sequence>
<dbReference type="Proteomes" id="UP000076798">
    <property type="component" value="Unassembled WGS sequence"/>
</dbReference>
<protein>
    <submittedName>
        <fullName evidence="1">Uncharacterized protein</fullName>
    </submittedName>
</protein>